<dbReference type="EMBL" id="JAEHOE010000057">
    <property type="protein sequence ID" value="KAG2490932.1"/>
    <property type="molecule type" value="Genomic_DNA"/>
</dbReference>
<evidence type="ECO:0000313" key="2">
    <source>
        <dbReference type="EMBL" id="KAG2490932.1"/>
    </source>
</evidence>
<dbReference type="AlphaFoldDB" id="A0A836BWF8"/>
<reference evidence="2" key="1">
    <citation type="journal article" date="2020" name="bioRxiv">
        <title>Comparative genomics of Chlamydomonas.</title>
        <authorList>
            <person name="Craig R.J."/>
            <person name="Hasan A.R."/>
            <person name="Ness R.W."/>
            <person name="Keightley P.D."/>
        </authorList>
    </citation>
    <scope>NUCLEOTIDE SEQUENCE</scope>
    <source>
        <strain evidence="2">CCAP 11/70</strain>
    </source>
</reference>
<comment type="caution">
    <text evidence="2">The sequence shown here is derived from an EMBL/GenBank/DDBJ whole genome shotgun (WGS) entry which is preliminary data.</text>
</comment>
<name>A0A836BWF8_9CHLO</name>
<sequence>MIAHKPTAEPEVAAPKAAEPVPTPPRPAAQHQGSLRTSSGCPPQAAAAVQATKFHGKSFSWQSGSHKRPMEGSEGSEESPKPLKKTSLAQFRPDTGCVKLGQPPTVEELAGTSGRPLRAAAQEFQRYPATQEVATPAPLGQPCMADPTCPTYDLPYHSHMACPSCPAKAGYASNTSTPSNTSGAGNMGYPGNSGYYAGIPGNWGYYTGYPGPAPYPVPRQPPTYDDGRKPNTTELVSTVALGAFKLQHELVSSSAENIWVLRCTRCNKLVARSRTITLHTCCNSPAQELNEGQAKELLVTGEGPSRCRLCHRFSPVGTPHGCTLGALTGTMVADTTGVTQMSDLLNGAGTADTEAAKVAADLLRRYRGLCVSFVRLPEEDEGQLTITVSYIFPGSTHDAGMFVRDRKGEFTYNPSLGEQQLCDDMCYLASIPAGSPHFSYWGKCGNGRTVSMQILAPPAGAPVMQAHAVLEWDYAASCTDPVEEMVCTCNSAKCDRLLYQYNRRTSPVVVHEVTGSKKRRVEKKDWTTFLERATEVAK</sequence>
<dbReference type="Proteomes" id="UP000612055">
    <property type="component" value="Unassembled WGS sequence"/>
</dbReference>
<proteinExistence type="predicted"/>
<evidence type="ECO:0008006" key="4">
    <source>
        <dbReference type="Google" id="ProtNLM"/>
    </source>
</evidence>
<feature type="region of interest" description="Disordered" evidence="1">
    <location>
        <begin position="1"/>
        <end position="110"/>
    </location>
</feature>
<organism evidence="2 3">
    <name type="scientific">Edaphochlamys debaryana</name>
    <dbReference type="NCBI Taxonomy" id="47281"/>
    <lineage>
        <taxon>Eukaryota</taxon>
        <taxon>Viridiplantae</taxon>
        <taxon>Chlorophyta</taxon>
        <taxon>core chlorophytes</taxon>
        <taxon>Chlorophyceae</taxon>
        <taxon>CS clade</taxon>
        <taxon>Chlamydomonadales</taxon>
        <taxon>Chlamydomonadales incertae sedis</taxon>
        <taxon>Edaphochlamys</taxon>
    </lineage>
</organism>
<feature type="compositionally biased region" description="Low complexity" evidence="1">
    <location>
        <begin position="9"/>
        <end position="20"/>
    </location>
</feature>
<gene>
    <name evidence="2" type="ORF">HYH03_010609</name>
</gene>
<protein>
    <recommendedName>
        <fullName evidence="4">Post-SET domain-containing protein</fullName>
    </recommendedName>
</protein>
<accession>A0A836BWF8</accession>
<evidence type="ECO:0000256" key="1">
    <source>
        <dbReference type="SAM" id="MobiDB-lite"/>
    </source>
</evidence>
<evidence type="ECO:0000313" key="3">
    <source>
        <dbReference type="Proteomes" id="UP000612055"/>
    </source>
</evidence>
<feature type="compositionally biased region" description="Polar residues" evidence="1">
    <location>
        <begin position="31"/>
        <end position="41"/>
    </location>
</feature>
<keyword evidence="3" id="KW-1185">Reference proteome</keyword>